<gene>
    <name evidence="1" type="ORF">HAX54_023632</name>
</gene>
<reference evidence="1 2" key="1">
    <citation type="journal article" date="2021" name="BMC Genomics">
        <title>Datura genome reveals duplications of psychoactive alkaloid biosynthetic genes and high mutation rate following tissue culture.</title>
        <authorList>
            <person name="Rajewski A."/>
            <person name="Carter-House D."/>
            <person name="Stajich J."/>
            <person name="Litt A."/>
        </authorList>
    </citation>
    <scope>NUCLEOTIDE SEQUENCE [LARGE SCALE GENOMIC DNA]</scope>
    <source>
        <strain evidence="1">AR-01</strain>
    </source>
</reference>
<evidence type="ECO:0000313" key="1">
    <source>
        <dbReference type="EMBL" id="MCD7454150.1"/>
    </source>
</evidence>
<dbReference type="EMBL" id="JACEIK010000287">
    <property type="protein sequence ID" value="MCD7454150.1"/>
    <property type="molecule type" value="Genomic_DNA"/>
</dbReference>
<dbReference type="PANTHER" id="PTHR36058">
    <property type="entry name" value="NUCLEOPHOSMIN"/>
    <property type="match status" value="1"/>
</dbReference>
<accession>A0ABS8S4V9</accession>
<evidence type="ECO:0000313" key="2">
    <source>
        <dbReference type="Proteomes" id="UP000823775"/>
    </source>
</evidence>
<dbReference type="Proteomes" id="UP000823775">
    <property type="component" value="Unassembled WGS sequence"/>
</dbReference>
<comment type="caution">
    <text evidence="1">The sequence shown here is derived from an EMBL/GenBank/DDBJ whole genome shotgun (WGS) entry which is preliminary data.</text>
</comment>
<proteinExistence type="predicted"/>
<name>A0ABS8S4V9_DATST</name>
<sequence>MAKFDKVVALLLLSFTVITIWLPIVHCSKKAVGVARKEDIPFIKCQVCEKLAYQLYHQVQNKQAEISPRQVTFSSGVPLFLSSTYLWFGVPESSIDQNSEY</sequence>
<keyword evidence="2" id="KW-1185">Reference proteome</keyword>
<organism evidence="1 2">
    <name type="scientific">Datura stramonium</name>
    <name type="common">Jimsonweed</name>
    <name type="synonym">Common thornapple</name>
    <dbReference type="NCBI Taxonomy" id="4076"/>
    <lineage>
        <taxon>Eukaryota</taxon>
        <taxon>Viridiplantae</taxon>
        <taxon>Streptophyta</taxon>
        <taxon>Embryophyta</taxon>
        <taxon>Tracheophyta</taxon>
        <taxon>Spermatophyta</taxon>
        <taxon>Magnoliopsida</taxon>
        <taxon>eudicotyledons</taxon>
        <taxon>Gunneridae</taxon>
        <taxon>Pentapetalae</taxon>
        <taxon>asterids</taxon>
        <taxon>lamiids</taxon>
        <taxon>Solanales</taxon>
        <taxon>Solanaceae</taxon>
        <taxon>Solanoideae</taxon>
        <taxon>Datureae</taxon>
        <taxon>Datura</taxon>
    </lineage>
</organism>
<protein>
    <submittedName>
        <fullName evidence="1">Uncharacterized protein</fullName>
    </submittedName>
</protein>
<dbReference type="PANTHER" id="PTHR36058:SF1">
    <property type="entry name" value="NUCLEOPHOSMIN"/>
    <property type="match status" value="1"/>
</dbReference>